<protein>
    <submittedName>
        <fullName evidence="1">Uncharacterized protein</fullName>
    </submittedName>
</protein>
<sequence>MPTSYTIEYDVCICAFVLQRDGHSVPLDCMLSGTAGRTIYICIPTYSARSAENISASAQRTREWTAGCLVVSTANTSTPPRGCHRMNMTEHRAAYIVRRKLRRITGVLHDSVFVVYVYIVQGCLRLMRANHIRRARTWVR</sequence>
<dbReference type="Proteomes" id="UP000807025">
    <property type="component" value="Unassembled WGS sequence"/>
</dbReference>
<evidence type="ECO:0000313" key="1">
    <source>
        <dbReference type="EMBL" id="KAF9488422.1"/>
    </source>
</evidence>
<name>A0A9P6D2C4_PLEER</name>
<dbReference type="AlphaFoldDB" id="A0A9P6D2C4"/>
<proteinExistence type="predicted"/>
<accession>A0A9P6D2C4</accession>
<dbReference type="EMBL" id="MU154714">
    <property type="protein sequence ID" value="KAF9488422.1"/>
    <property type="molecule type" value="Genomic_DNA"/>
</dbReference>
<comment type="caution">
    <text evidence="1">The sequence shown here is derived from an EMBL/GenBank/DDBJ whole genome shotgun (WGS) entry which is preliminary data.</text>
</comment>
<organism evidence="1 2">
    <name type="scientific">Pleurotus eryngii</name>
    <name type="common">Boletus of the steppes</name>
    <dbReference type="NCBI Taxonomy" id="5323"/>
    <lineage>
        <taxon>Eukaryota</taxon>
        <taxon>Fungi</taxon>
        <taxon>Dikarya</taxon>
        <taxon>Basidiomycota</taxon>
        <taxon>Agaricomycotina</taxon>
        <taxon>Agaricomycetes</taxon>
        <taxon>Agaricomycetidae</taxon>
        <taxon>Agaricales</taxon>
        <taxon>Pleurotineae</taxon>
        <taxon>Pleurotaceae</taxon>
        <taxon>Pleurotus</taxon>
    </lineage>
</organism>
<evidence type="ECO:0000313" key="2">
    <source>
        <dbReference type="Proteomes" id="UP000807025"/>
    </source>
</evidence>
<keyword evidence="2" id="KW-1185">Reference proteome</keyword>
<reference evidence="1" key="1">
    <citation type="submission" date="2020-11" db="EMBL/GenBank/DDBJ databases">
        <authorList>
            <consortium name="DOE Joint Genome Institute"/>
            <person name="Ahrendt S."/>
            <person name="Riley R."/>
            <person name="Andreopoulos W."/>
            <person name="Labutti K."/>
            <person name="Pangilinan J."/>
            <person name="Ruiz-Duenas F.J."/>
            <person name="Barrasa J.M."/>
            <person name="Sanchez-Garcia M."/>
            <person name="Camarero S."/>
            <person name="Miyauchi S."/>
            <person name="Serrano A."/>
            <person name="Linde D."/>
            <person name="Babiker R."/>
            <person name="Drula E."/>
            <person name="Ayuso-Fernandez I."/>
            <person name="Pacheco R."/>
            <person name="Padilla G."/>
            <person name="Ferreira P."/>
            <person name="Barriuso J."/>
            <person name="Kellner H."/>
            <person name="Castanera R."/>
            <person name="Alfaro M."/>
            <person name="Ramirez L."/>
            <person name="Pisabarro A.G."/>
            <person name="Kuo A."/>
            <person name="Tritt A."/>
            <person name="Lipzen A."/>
            <person name="He G."/>
            <person name="Yan M."/>
            <person name="Ng V."/>
            <person name="Cullen D."/>
            <person name="Martin F."/>
            <person name="Rosso M.-N."/>
            <person name="Henrissat B."/>
            <person name="Hibbett D."/>
            <person name="Martinez A.T."/>
            <person name="Grigoriev I.V."/>
        </authorList>
    </citation>
    <scope>NUCLEOTIDE SEQUENCE</scope>
    <source>
        <strain evidence="1">ATCC 90797</strain>
    </source>
</reference>
<gene>
    <name evidence="1" type="ORF">BDN71DRAFT_462980</name>
</gene>